<name>A0A1B2HLS3_9PSEU</name>
<feature type="chain" id="PRO_5039135350" description="SecDF P1 head subdomain domain-containing protein" evidence="1">
    <location>
        <begin position="18"/>
        <end position="211"/>
    </location>
</feature>
<feature type="domain" description="SecDF P1 head subdomain" evidence="2">
    <location>
        <begin position="119"/>
        <end position="210"/>
    </location>
</feature>
<organism evidence="3 4">
    <name type="scientific">Lentzea guizhouensis</name>
    <dbReference type="NCBI Taxonomy" id="1586287"/>
    <lineage>
        <taxon>Bacteria</taxon>
        <taxon>Bacillati</taxon>
        <taxon>Actinomycetota</taxon>
        <taxon>Actinomycetes</taxon>
        <taxon>Pseudonocardiales</taxon>
        <taxon>Pseudonocardiaceae</taxon>
        <taxon>Lentzea</taxon>
    </lineage>
</organism>
<evidence type="ECO:0000256" key="1">
    <source>
        <dbReference type="SAM" id="SignalP"/>
    </source>
</evidence>
<dbReference type="PROSITE" id="PS51257">
    <property type="entry name" value="PROKAR_LIPOPROTEIN"/>
    <property type="match status" value="1"/>
</dbReference>
<dbReference type="RefSeq" id="WP_065917001.1">
    <property type="nucleotide sequence ID" value="NZ_CP016793.1"/>
</dbReference>
<protein>
    <recommendedName>
        <fullName evidence="2">SecDF P1 head subdomain domain-containing protein</fullName>
    </recommendedName>
</protein>
<dbReference type="Pfam" id="PF22599">
    <property type="entry name" value="SecDF_P1_head"/>
    <property type="match status" value="1"/>
</dbReference>
<dbReference type="KEGG" id="led:BBK82_23925"/>
<accession>A0A1B2HLS3</accession>
<dbReference type="AlphaFoldDB" id="A0A1B2HLS3"/>
<gene>
    <name evidence="3" type="ORF">BBK82_23925</name>
</gene>
<evidence type="ECO:0000313" key="3">
    <source>
        <dbReference type="EMBL" id="ANZ38655.1"/>
    </source>
</evidence>
<reference evidence="3 4" key="1">
    <citation type="submission" date="2016-07" db="EMBL/GenBank/DDBJ databases">
        <title>Complete genome sequence of the Lentzea guizhouensis DHS C013.</title>
        <authorList>
            <person name="Cao C."/>
        </authorList>
    </citation>
    <scope>NUCLEOTIDE SEQUENCE [LARGE SCALE GENOMIC DNA]</scope>
    <source>
        <strain evidence="3 4">DHS C013</strain>
    </source>
</reference>
<dbReference type="Gene3D" id="3.30.1360.200">
    <property type="match status" value="1"/>
</dbReference>
<dbReference type="STRING" id="1586287.BBK82_23925"/>
<dbReference type="OrthoDB" id="5240379at2"/>
<evidence type="ECO:0000259" key="2">
    <source>
        <dbReference type="Pfam" id="PF22599"/>
    </source>
</evidence>
<keyword evidence="4" id="KW-1185">Reference proteome</keyword>
<dbReference type="Proteomes" id="UP000093053">
    <property type="component" value="Chromosome"/>
</dbReference>
<dbReference type="InterPro" id="IPR054384">
    <property type="entry name" value="SecDF_P1_head"/>
</dbReference>
<evidence type="ECO:0000313" key="4">
    <source>
        <dbReference type="Proteomes" id="UP000093053"/>
    </source>
</evidence>
<proteinExistence type="predicted"/>
<dbReference type="EMBL" id="CP016793">
    <property type="protein sequence ID" value="ANZ38655.1"/>
    <property type="molecule type" value="Genomic_DNA"/>
</dbReference>
<keyword evidence="1" id="KW-0732">Signal</keyword>
<sequence>MRILALALLLLATACTTPEPGTPSKDPFLSGPLTFRKVEGEAVPTAQSPTSYPVPQHDADNPAVTEAKAVRQPTDPAARKHLLETFDCTARDPLLGHDDRNLPLVTCDAGEFRYDLGPVFLDGDRIMKATANPDPNSTGHHTVTIEFDPQGAKTFGDFTAANIGSRIAILVNGRVLSAPTIQSAIPGGVVNIAGRLTKDQADQLAAQLNGS</sequence>
<feature type="signal peptide" evidence="1">
    <location>
        <begin position="1"/>
        <end position="17"/>
    </location>
</feature>